<evidence type="ECO:0000313" key="9">
    <source>
        <dbReference type="EMBL" id="NWF47217.1"/>
    </source>
</evidence>
<protein>
    <submittedName>
        <fullName evidence="9">Sigma-70 family RNA polymerase sigma factor</fullName>
    </submittedName>
</protein>
<evidence type="ECO:0000259" key="7">
    <source>
        <dbReference type="Pfam" id="PF04542"/>
    </source>
</evidence>
<reference evidence="9 10" key="1">
    <citation type="submission" date="2019-09" db="EMBL/GenBank/DDBJ databases">
        <title>Hydrogenophaga aromatica sp. nov., isolated from a para-xylene-degrading enrichment culture.</title>
        <authorList>
            <person name="Tancsics A."/>
            <person name="Banerjee S."/>
        </authorList>
    </citation>
    <scope>NUCLEOTIDE SEQUENCE [LARGE SCALE GENOMIC DNA]</scope>
    <source>
        <strain evidence="9 10">D2P1</strain>
    </source>
</reference>
<evidence type="ECO:0000256" key="6">
    <source>
        <dbReference type="SAM" id="MobiDB-lite"/>
    </source>
</evidence>
<dbReference type="NCBIfam" id="TIGR02943">
    <property type="entry name" value="Sig70_famx1"/>
    <property type="match status" value="1"/>
</dbReference>
<dbReference type="PANTHER" id="PTHR43133:SF8">
    <property type="entry name" value="RNA POLYMERASE SIGMA FACTOR HI_1459-RELATED"/>
    <property type="match status" value="1"/>
</dbReference>
<evidence type="ECO:0000256" key="5">
    <source>
        <dbReference type="ARBA" id="ARBA00023163"/>
    </source>
</evidence>
<dbReference type="InterPro" id="IPR036388">
    <property type="entry name" value="WH-like_DNA-bd_sf"/>
</dbReference>
<keyword evidence="4" id="KW-0238">DNA-binding</keyword>
<dbReference type="Pfam" id="PF04542">
    <property type="entry name" value="Sigma70_r2"/>
    <property type="match status" value="1"/>
</dbReference>
<dbReference type="InterPro" id="IPR039425">
    <property type="entry name" value="RNA_pol_sigma-70-like"/>
</dbReference>
<name>A0A7Y8KZ17_9BURK</name>
<evidence type="ECO:0000256" key="2">
    <source>
        <dbReference type="ARBA" id="ARBA00023015"/>
    </source>
</evidence>
<sequence>MGTACEPWPVPSSWPRRSGVGPAGGAGGWPVPLVGKRLRPAVFPVRPEHFERLCPTALRCTDRRHTPTSKARPMKPLTDTLPSIPTTDSTPVKDPWTPLRQRLIRHARMVVHEPALAEDLAQETLMSVLESPQAHRGEASLTTWATAILKNKIADWYRSPHQRRRVYNATDEDEGDPTEGLFNEQGSYLEPVPAWQQPEGREAQRQIMSTLEACLRHLPAQTGRVFMMREWLGFETSEICERLGLTADNCRMVLHRARMGLRQCMTSHGHTVRSAA</sequence>
<dbReference type="InterPro" id="IPR013325">
    <property type="entry name" value="RNA_pol_sigma_r2"/>
</dbReference>
<dbReference type="Gene3D" id="1.10.10.10">
    <property type="entry name" value="Winged helix-like DNA-binding domain superfamily/Winged helix DNA-binding domain"/>
    <property type="match status" value="1"/>
</dbReference>
<dbReference type="PANTHER" id="PTHR43133">
    <property type="entry name" value="RNA POLYMERASE ECF-TYPE SIGMA FACTO"/>
    <property type="match status" value="1"/>
</dbReference>
<dbReference type="GO" id="GO:0006352">
    <property type="term" value="P:DNA-templated transcription initiation"/>
    <property type="evidence" value="ECO:0007669"/>
    <property type="project" value="InterPro"/>
</dbReference>
<dbReference type="Pfam" id="PF08281">
    <property type="entry name" value="Sigma70_r4_2"/>
    <property type="match status" value="1"/>
</dbReference>
<comment type="caution">
    <text evidence="9">The sequence shown here is derived from an EMBL/GenBank/DDBJ whole genome shotgun (WGS) entry which is preliminary data.</text>
</comment>
<evidence type="ECO:0000259" key="8">
    <source>
        <dbReference type="Pfam" id="PF08281"/>
    </source>
</evidence>
<keyword evidence="3" id="KW-0731">Sigma factor</keyword>
<keyword evidence="10" id="KW-1185">Reference proteome</keyword>
<dbReference type="InterPro" id="IPR013249">
    <property type="entry name" value="RNA_pol_sigma70_r4_t2"/>
</dbReference>
<feature type="region of interest" description="Disordered" evidence="6">
    <location>
        <begin position="1"/>
        <end position="22"/>
    </location>
</feature>
<keyword evidence="5" id="KW-0804">Transcription</keyword>
<feature type="compositionally biased region" description="Low complexity" evidence="6">
    <location>
        <begin position="11"/>
        <end position="20"/>
    </location>
</feature>
<dbReference type="InterPro" id="IPR007627">
    <property type="entry name" value="RNA_pol_sigma70_r2"/>
</dbReference>
<feature type="region of interest" description="Disordered" evidence="6">
    <location>
        <begin position="64"/>
        <end position="95"/>
    </location>
</feature>
<evidence type="ECO:0000256" key="1">
    <source>
        <dbReference type="ARBA" id="ARBA00010641"/>
    </source>
</evidence>
<dbReference type="Gene3D" id="1.10.1740.10">
    <property type="match status" value="1"/>
</dbReference>
<organism evidence="9 10">
    <name type="scientific">Hydrogenophaga aromaticivorans</name>
    <dbReference type="NCBI Taxonomy" id="2610898"/>
    <lineage>
        <taxon>Bacteria</taxon>
        <taxon>Pseudomonadati</taxon>
        <taxon>Pseudomonadota</taxon>
        <taxon>Betaproteobacteria</taxon>
        <taxon>Burkholderiales</taxon>
        <taxon>Comamonadaceae</taxon>
        <taxon>Hydrogenophaga</taxon>
    </lineage>
</organism>
<dbReference type="Proteomes" id="UP000545507">
    <property type="component" value="Unassembled WGS sequence"/>
</dbReference>
<keyword evidence="2" id="KW-0805">Transcription regulation</keyword>
<dbReference type="GO" id="GO:0016987">
    <property type="term" value="F:sigma factor activity"/>
    <property type="evidence" value="ECO:0007669"/>
    <property type="project" value="UniProtKB-KW"/>
</dbReference>
<accession>A0A7Y8KZ17</accession>
<dbReference type="NCBIfam" id="TIGR02937">
    <property type="entry name" value="sigma70-ECF"/>
    <property type="match status" value="1"/>
</dbReference>
<dbReference type="InterPro" id="IPR014289">
    <property type="entry name" value="RNA_pol_sigma-24-rel"/>
</dbReference>
<dbReference type="InterPro" id="IPR013324">
    <property type="entry name" value="RNA_pol_sigma_r3/r4-like"/>
</dbReference>
<dbReference type="GO" id="GO:0003677">
    <property type="term" value="F:DNA binding"/>
    <property type="evidence" value="ECO:0007669"/>
    <property type="project" value="UniProtKB-KW"/>
</dbReference>
<proteinExistence type="inferred from homology"/>
<evidence type="ECO:0000256" key="3">
    <source>
        <dbReference type="ARBA" id="ARBA00023082"/>
    </source>
</evidence>
<dbReference type="AlphaFoldDB" id="A0A7Y8KZ17"/>
<gene>
    <name evidence="9" type="ORF">F3K02_18450</name>
</gene>
<dbReference type="EMBL" id="VYGV01000016">
    <property type="protein sequence ID" value="NWF47217.1"/>
    <property type="molecule type" value="Genomic_DNA"/>
</dbReference>
<feature type="domain" description="RNA polymerase sigma-70 region 2" evidence="7">
    <location>
        <begin position="99"/>
        <end position="159"/>
    </location>
</feature>
<dbReference type="SUPFAM" id="SSF88659">
    <property type="entry name" value="Sigma3 and sigma4 domains of RNA polymerase sigma factors"/>
    <property type="match status" value="1"/>
</dbReference>
<comment type="similarity">
    <text evidence="1">Belongs to the sigma-70 factor family. ECF subfamily.</text>
</comment>
<dbReference type="InterPro" id="IPR014284">
    <property type="entry name" value="RNA_pol_sigma-70_dom"/>
</dbReference>
<dbReference type="SUPFAM" id="SSF88946">
    <property type="entry name" value="Sigma2 domain of RNA polymerase sigma factors"/>
    <property type="match status" value="1"/>
</dbReference>
<feature type="domain" description="RNA polymerase sigma factor 70 region 4 type 2" evidence="8">
    <location>
        <begin position="211"/>
        <end position="258"/>
    </location>
</feature>
<evidence type="ECO:0000313" key="10">
    <source>
        <dbReference type="Proteomes" id="UP000545507"/>
    </source>
</evidence>
<evidence type="ECO:0000256" key="4">
    <source>
        <dbReference type="ARBA" id="ARBA00023125"/>
    </source>
</evidence>
<feature type="compositionally biased region" description="Polar residues" evidence="6">
    <location>
        <begin position="80"/>
        <end position="90"/>
    </location>
</feature>